<dbReference type="Proteomes" id="UP000194139">
    <property type="component" value="Chromosome"/>
</dbReference>
<reference evidence="2 3" key="1">
    <citation type="submission" date="2017-05" db="EMBL/GenBank/DDBJ databases">
        <title>Complete and WGS of Bordetella genogroups.</title>
        <authorList>
            <person name="Spilker T."/>
            <person name="LiPuma J."/>
        </authorList>
    </citation>
    <scope>NUCLEOTIDE SEQUENCE [LARGE SCALE GENOMIC DNA]</scope>
    <source>
        <strain evidence="2 3">AU17164</strain>
    </source>
</reference>
<proteinExistence type="predicted"/>
<dbReference type="InterPro" id="IPR021776">
    <property type="entry name" value="ActD"/>
</dbReference>
<dbReference type="PANTHER" id="PTHR40394">
    <property type="entry name" value="LIPOPROTEIN-RELATED"/>
    <property type="match status" value="1"/>
</dbReference>
<feature type="transmembrane region" description="Helical" evidence="1">
    <location>
        <begin position="89"/>
        <end position="111"/>
    </location>
</feature>
<dbReference type="AlphaFoldDB" id="A0A1W6Z5Y8"/>
<protein>
    <submittedName>
        <fullName evidence="2">ABC transporter permease</fullName>
    </submittedName>
</protein>
<dbReference type="Pfam" id="PF11821">
    <property type="entry name" value="ActD"/>
    <property type="match status" value="1"/>
</dbReference>
<evidence type="ECO:0000313" key="2">
    <source>
        <dbReference type="EMBL" id="ARP88770.1"/>
    </source>
</evidence>
<accession>A0A1W6Z5Y8</accession>
<feature type="transmembrane region" description="Helical" evidence="1">
    <location>
        <begin position="49"/>
        <end position="69"/>
    </location>
</feature>
<name>A0A1W6Z5Y8_9BORD</name>
<keyword evidence="1" id="KW-0812">Transmembrane</keyword>
<sequence>MAEFDAPGKLLDAARAARAAGYGALEAYSPFKIEGLAETLGFTRSAVPLATLLGGLAGGTGGYALQWYAAAIDLPLNVGGRPLHSWPMFIPATFELTILCAALAAVGAMLWGNGLPRLNHPVFDTPDFDLASRNRFFLCVRCAGSESSDETRSMRTFLATLDPIAIREVPR</sequence>
<dbReference type="EMBL" id="CP021109">
    <property type="protein sequence ID" value="ARP88770.1"/>
    <property type="molecule type" value="Genomic_DNA"/>
</dbReference>
<keyword evidence="3" id="KW-1185">Reference proteome</keyword>
<dbReference type="PANTHER" id="PTHR40394:SF2">
    <property type="entry name" value="QUINOL:CYTOCHROME C OXIDOREDUCTASE MEMBRANE PROTEIN"/>
    <property type="match status" value="1"/>
</dbReference>
<keyword evidence="1" id="KW-1133">Transmembrane helix</keyword>
<keyword evidence="1" id="KW-0472">Membrane</keyword>
<evidence type="ECO:0000313" key="3">
    <source>
        <dbReference type="Proteomes" id="UP000194139"/>
    </source>
</evidence>
<evidence type="ECO:0000256" key="1">
    <source>
        <dbReference type="SAM" id="Phobius"/>
    </source>
</evidence>
<gene>
    <name evidence="2" type="ORF">CAL13_15760</name>
</gene>
<organism evidence="2 3">
    <name type="scientific">Bordetella genomosp. 9</name>
    <dbReference type="NCBI Taxonomy" id="1416803"/>
    <lineage>
        <taxon>Bacteria</taxon>
        <taxon>Pseudomonadati</taxon>
        <taxon>Pseudomonadota</taxon>
        <taxon>Betaproteobacteria</taxon>
        <taxon>Burkholderiales</taxon>
        <taxon>Alcaligenaceae</taxon>
        <taxon>Bordetella</taxon>
    </lineage>
</organism>